<name>A0ACC0WD03_9STRA</name>
<accession>A0ACC0WD03</accession>
<proteinExistence type="predicted"/>
<dbReference type="Proteomes" id="UP001163321">
    <property type="component" value="Chromosome 3"/>
</dbReference>
<comment type="caution">
    <text evidence="1">The sequence shown here is derived from an EMBL/GenBank/DDBJ whole genome shotgun (WGS) entry which is preliminary data.</text>
</comment>
<reference evidence="1 2" key="1">
    <citation type="journal article" date="2022" name="bioRxiv">
        <title>The genome of the oomycete Peronosclerospora sorghi, a cosmopolitan pathogen of maize and sorghum, is inflated with dispersed pseudogenes.</title>
        <authorList>
            <person name="Fletcher K."/>
            <person name="Martin F."/>
            <person name="Isakeit T."/>
            <person name="Cavanaugh K."/>
            <person name="Magill C."/>
            <person name="Michelmore R."/>
        </authorList>
    </citation>
    <scope>NUCLEOTIDE SEQUENCE [LARGE SCALE GENOMIC DNA]</scope>
    <source>
        <strain evidence="1">P6</strain>
    </source>
</reference>
<keyword evidence="2" id="KW-1185">Reference proteome</keyword>
<evidence type="ECO:0000313" key="1">
    <source>
        <dbReference type="EMBL" id="KAI9915964.1"/>
    </source>
</evidence>
<sequence length="104" mass="11448">MLSWLDEQFRKAQLAIETGKAKQTKSPEINELDEDQVPVGTPKALSFLLGSEEPSDNNEDFDDEPQAHEPFPSTSSQLDARGGRTRTLAAIAKEKQTLANFAAM</sequence>
<dbReference type="EMBL" id="CM047582">
    <property type="protein sequence ID" value="KAI9915964.1"/>
    <property type="molecule type" value="Genomic_DNA"/>
</dbReference>
<gene>
    <name evidence="1" type="ORF">PsorP6_008639</name>
</gene>
<organism evidence="1 2">
    <name type="scientific">Peronosclerospora sorghi</name>
    <dbReference type="NCBI Taxonomy" id="230839"/>
    <lineage>
        <taxon>Eukaryota</taxon>
        <taxon>Sar</taxon>
        <taxon>Stramenopiles</taxon>
        <taxon>Oomycota</taxon>
        <taxon>Peronosporomycetes</taxon>
        <taxon>Peronosporales</taxon>
        <taxon>Peronosporaceae</taxon>
        <taxon>Peronosclerospora</taxon>
    </lineage>
</organism>
<evidence type="ECO:0000313" key="2">
    <source>
        <dbReference type="Proteomes" id="UP001163321"/>
    </source>
</evidence>
<protein>
    <submittedName>
        <fullName evidence="1">Uncharacterized protein</fullName>
    </submittedName>
</protein>